<organism evidence="2 3">
    <name type="scientific">Acinetobacter pollinis</name>
    <dbReference type="NCBI Taxonomy" id="2605270"/>
    <lineage>
        <taxon>Bacteria</taxon>
        <taxon>Pseudomonadati</taxon>
        <taxon>Pseudomonadota</taxon>
        <taxon>Gammaproteobacteria</taxon>
        <taxon>Moraxellales</taxon>
        <taxon>Moraxellaceae</taxon>
        <taxon>Acinetobacter</taxon>
    </lineage>
</organism>
<protein>
    <recommendedName>
        <fullName evidence="4">Iron transporter</fullName>
    </recommendedName>
</protein>
<dbReference type="RefSeq" id="WP_325774921.1">
    <property type="nucleotide sequence ID" value="NZ_VTDN01000003.1"/>
</dbReference>
<dbReference type="EMBL" id="VTDN01000003">
    <property type="protein sequence ID" value="MEB5476408.1"/>
    <property type="molecule type" value="Genomic_DNA"/>
</dbReference>
<keyword evidence="1" id="KW-1133">Transmembrane helix</keyword>
<name>A0ABU6DSK6_9GAMM</name>
<evidence type="ECO:0008006" key="4">
    <source>
        <dbReference type="Google" id="ProtNLM"/>
    </source>
</evidence>
<keyword evidence="1" id="KW-0812">Transmembrane</keyword>
<feature type="transmembrane region" description="Helical" evidence="1">
    <location>
        <begin position="76"/>
        <end position="93"/>
    </location>
</feature>
<accession>A0ABU6DSK6</accession>
<comment type="caution">
    <text evidence="2">The sequence shown here is derived from an EMBL/GenBank/DDBJ whole genome shotgun (WGS) entry which is preliminary data.</text>
</comment>
<reference evidence="2 3" key="1">
    <citation type="submission" date="2019-08" db="EMBL/GenBank/DDBJ databases">
        <title>Five species of Acinetobacter isolated from floral nectar and animal pollinators.</title>
        <authorList>
            <person name="Hendry T.A."/>
        </authorList>
    </citation>
    <scope>NUCLEOTIDE SEQUENCE [LARGE SCALE GENOMIC DNA]</scope>
    <source>
        <strain evidence="2 3">MD18.27</strain>
    </source>
</reference>
<evidence type="ECO:0000256" key="1">
    <source>
        <dbReference type="SAM" id="Phobius"/>
    </source>
</evidence>
<sequence length="94" mass="10664">MKEHAMMYRLSITCRIFIACILGYVCTRYATLLITVALVNVMPHAESIFLAAMFGILFFIIFFLSIFIFQSVKKTILCSVIITCILYGLAQIIV</sequence>
<gene>
    <name evidence="2" type="ORF">I2F25_04960</name>
</gene>
<evidence type="ECO:0000313" key="3">
    <source>
        <dbReference type="Proteomes" id="UP001339883"/>
    </source>
</evidence>
<proteinExistence type="predicted"/>
<keyword evidence="3" id="KW-1185">Reference proteome</keyword>
<keyword evidence="1" id="KW-0472">Membrane</keyword>
<feature type="transmembrane region" description="Helical" evidence="1">
    <location>
        <begin position="12"/>
        <end position="42"/>
    </location>
</feature>
<dbReference type="Proteomes" id="UP001339883">
    <property type="component" value="Unassembled WGS sequence"/>
</dbReference>
<evidence type="ECO:0000313" key="2">
    <source>
        <dbReference type="EMBL" id="MEB5476408.1"/>
    </source>
</evidence>
<feature type="transmembrane region" description="Helical" evidence="1">
    <location>
        <begin position="48"/>
        <end position="69"/>
    </location>
</feature>